<proteinExistence type="predicted"/>
<feature type="region of interest" description="Disordered" evidence="1">
    <location>
        <begin position="35"/>
        <end position="84"/>
    </location>
</feature>
<comment type="caution">
    <text evidence="2">The sequence shown here is derived from an EMBL/GenBank/DDBJ whole genome shotgun (WGS) entry which is preliminary data.</text>
</comment>
<sequence length="191" mass="20765">MADSEFPASGECDARLYDDLSQYVATPRFLRAFEKNGQPSTAAAVHGQEERGGTNDGQPPAQGTQSAPTSSSSSSLEQPSNPDAVTASQAGYVVVQQEDAVEAMAFYLAQCIAAHPEAQKLAPKQLQDALSSTLQGLKQTRFKQLCTYGRSAYRWSALTYSALQMYQNPWLIRAVITTIWAFSKLGMRAFV</sequence>
<dbReference type="EMBL" id="MU069675">
    <property type="protein sequence ID" value="KAF5836099.1"/>
    <property type="molecule type" value="Genomic_DNA"/>
</dbReference>
<evidence type="ECO:0000313" key="2">
    <source>
        <dbReference type="EMBL" id="KAF5836099.1"/>
    </source>
</evidence>
<name>A0ABQ7GNB2_DUNSA</name>
<gene>
    <name evidence="2" type="ORF">DUNSADRAFT_6470</name>
</gene>
<organism evidence="2 3">
    <name type="scientific">Dunaliella salina</name>
    <name type="common">Green alga</name>
    <name type="synonym">Protococcus salinus</name>
    <dbReference type="NCBI Taxonomy" id="3046"/>
    <lineage>
        <taxon>Eukaryota</taxon>
        <taxon>Viridiplantae</taxon>
        <taxon>Chlorophyta</taxon>
        <taxon>core chlorophytes</taxon>
        <taxon>Chlorophyceae</taxon>
        <taxon>CS clade</taxon>
        <taxon>Chlamydomonadales</taxon>
        <taxon>Dunaliellaceae</taxon>
        <taxon>Dunaliella</taxon>
    </lineage>
</organism>
<keyword evidence="3" id="KW-1185">Reference proteome</keyword>
<dbReference type="PANTHER" id="PTHR33874:SF4">
    <property type="entry name" value="EXPRESSED PROTEIN"/>
    <property type="match status" value="1"/>
</dbReference>
<protein>
    <submittedName>
        <fullName evidence="2">Uncharacterized protein</fullName>
    </submittedName>
</protein>
<evidence type="ECO:0000313" key="3">
    <source>
        <dbReference type="Proteomes" id="UP000815325"/>
    </source>
</evidence>
<accession>A0ABQ7GNB2</accession>
<dbReference type="PANTHER" id="PTHR33874">
    <property type="entry name" value="RING FINGER PROTEIN"/>
    <property type="match status" value="1"/>
</dbReference>
<evidence type="ECO:0000256" key="1">
    <source>
        <dbReference type="SAM" id="MobiDB-lite"/>
    </source>
</evidence>
<dbReference type="Proteomes" id="UP000815325">
    <property type="component" value="Unassembled WGS sequence"/>
</dbReference>
<reference evidence="2" key="1">
    <citation type="submission" date="2017-08" db="EMBL/GenBank/DDBJ databases">
        <authorList>
            <person name="Polle J.E."/>
            <person name="Barry K."/>
            <person name="Cushman J."/>
            <person name="Schmutz J."/>
            <person name="Tran D."/>
            <person name="Hathwaick L.T."/>
            <person name="Yim W.C."/>
            <person name="Jenkins J."/>
            <person name="Mckie-Krisberg Z.M."/>
            <person name="Prochnik S."/>
            <person name="Lindquist E."/>
            <person name="Dockter R.B."/>
            <person name="Adam C."/>
            <person name="Molina H."/>
            <person name="Bunkerborg J."/>
            <person name="Jin E."/>
            <person name="Buchheim M."/>
            <person name="Magnuson J."/>
        </authorList>
    </citation>
    <scope>NUCLEOTIDE SEQUENCE</scope>
    <source>
        <strain evidence="2">CCAP 19/18</strain>
    </source>
</reference>